<reference evidence="2" key="1">
    <citation type="journal article" date="2014" name="Proc. Natl. Acad. Sci. U.S.A.">
        <title>Extensive sampling of basidiomycete genomes demonstrates inadequacy of the white-rot/brown-rot paradigm for wood decay fungi.</title>
        <authorList>
            <person name="Riley R."/>
            <person name="Salamov A.A."/>
            <person name="Brown D.W."/>
            <person name="Nagy L.G."/>
            <person name="Floudas D."/>
            <person name="Held B.W."/>
            <person name="Levasseur A."/>
            <person name="Lombard V."/>
            <person name="Morin E."/>
            <person name="Otillar R."/>
            <person name="Lindquist E.A."/>
            <person name="Sun H."/>
            <person name="LaButti K.M."/>
            <person name="Schmutz J."/>
            <person name="Jabbour D."/>
            <person name="Luo H."/>
            <person name="Baker S.E."/>
            <person name="Pisabarro A.G."/>
            <person name="Walton J.D."/>
            <person name="Blanchette R.A."/>
            <person name="Henrissat B."/>
            <person name="Martin F."/>
            <person name="Cullen D."/>
            <person name="Hibbett D.S."/>
            <person name="Grigoriev I.V."/>
        </authorList>
    </citation>
    <scope>NUCLEOTIDE SEQUENCE [LARGE SCALE GENOMIC DNA]</scope>
    <source>
        <strain evidence="2">MUCL 33604</strain>
    </source>
</reference>
<dbReference type="Gene3D" id="3.80.10.10">
    <property type="entry name" value="Ribonuclease Inhibitor"/>
    <property type="match status" value="1"/>
</dbReference>
<proteinExistence type="predicted"/>
<evidence type="ECO:0000313" key="2">
    <source>
        <dbReference type="Proteomes" id="UP000027265"/>
    </source>
</evidence>
<dbReference type="InParanoid" id="A0A067Q8Q3"/>
<dbReference type="EMBL" id="KL197716">
    <property type="protein sequence ID" value="KDQ58951.1"/>
    <property type="molecule type" value="Genomic_DNA"/>
</dbReference>
<protein>
    <recommendedName>
        <fullName evidence="3">F-box domain-containing protein</fullName>
    </recommendedName>
</protein>
<keyword evidence="2" id="KW-1185">Reference proteome</keyword>
<organism evidence="1 2">
    <name type="scientific">Jaapia argillacea MUCL 33604</name>
    <dbReference type="NCBI Taxonomy" id="933084"/>
    <lineage>
        <taxon>Eukaryota</taxon>
        <taxon>Fungi</taxon>
        <taxon>Dikarya</taxon>
        <taxon>Basidiomycota</taxon>
        <taxon>Agaricomycotina</taxon>
        <taxon>Agaricomycetes</taxon>
        <taxon>Agaricomycetidae</taxon>
        <taxon>Jaapiales</taxon>
        <taxon>Jaapiaceae</taxon>
        <taxon>Jaapia</taxon>
    </lineage>
</organism>
<accession>A0A067Q8Q3</accession>
<dbReference type="HOGENOM" id="CLU_590601_0_0_1"/>
<gene>
    <name evidence="1" type="ORF">JAAARDRAFT_205949</name>
</gene>
<dbReference type="InterPro" id="IPR032675">
    <property type="entry name" value="LRR_dom_sf"/>
</dbReference>
<evidence type="ECO:0000313" key="1">
    <source>
        <dbReference type="EMBL" id="KDQ58951.1"/>
    </source>
</evidence>
<dbReference type="STRING" id="933084.A0A067Q8Q3"/>
<sequence>MNLLGIGDDILLHILRISLGREALPDVVLVCRRLYHLGMPFLVANVYVSSIKSFIRFSKFMDSEASSRWLPHIRSLITFFSPYSTENQRYFPSWASRVATIIRLSSKLEVFQSDCIEDLLEAEPMIGEALIECRSLTRLHFQGAGTATLDMLALMRSPIREFNVTAKHPLKGMNAFSALSPFHSTVTSVHITWLSLLPNESQVQTTFPKVRNLSLLYSTSSTPTLLRIFPNARSIFLASCQMSSDSKASNTPSWGKLDHLHFSGMDLSEMVLSCPGTGKLVVSCLDGEGGTSGRSDTKPFLRLVEGTYPRHLDVLATQASIIELSECGLGRFIPRTEMFMLHTVDMKSNQNADRIMESVGMIVDSLKSTSCLFYLDISLRGSPTGPTLFPNESLQERIQDLADASPSLLAVWLCDDDGSEFWNVRRDPEDSGKAELRKMPGQTCLDNWSVQYYPASFHDHLRA</sequence>
<evidence type="ECO:0008006" key="3">
    <source>
        <dbReference type="Google" id="ProtNLM"/>
    </source>
</evidence>
<dbReference type="AlphaFoldDB" id="A0A067Q8Q3"/>
<name>A0A067Q8Q3_9AGAM</name>
<dbReference type="Proteomes" id="UP000027265">
    <property type="component" value="Unassembled WGS sequence"/>
</dbReference>